<evidence type="ECO:0000313" key="2">
    <source>
        <dbReference type="EMBL" id="GBM54569.1"/>
    </source>
</evidence>
<organism evidence="1 3">
    <name type="scientific">Araneus ventricosus</name>
    <name type="common">Orbweaver spider</name>
    <name type="synonym">Epeira ventricosa</name>
    <dbReference type="NCBI Taxonomy" id="182803"/>
    <lineage>
        <taxon>Eukaryota</taxon>
        <taxon>Metazoa</taxon>
        <taxon>Ecdysozoa</taxon>
        <taxon>Arthropoda</taxon>
        <taxon>Chelicerata</taxon>
        <taxon>Arachnida</taxon>
        <taxon>Araneae</taxon>
        <taxon>Araneomorphae</taxon>
        <taxon>Entelegynae</taxon>
        <taxon>Araneoidea</taxon>
        <taxon>Araneidae</taxon>
        <taxon>Araneus</taxon>
    </lineage>
</organism>
<dbReference type="EMBL" id="BGPR01099995">
    <property type="protein sequence ID" value="GBM54561.1"/>
    <property type="molecule type" value="Genomic_DNA"/>
</dbReference>
<comment type="caution">
    <text evidence="1">The sequence shown here is derived from an EMBL/GenBank/DDBJ whole genome shotgun (WGS) entry which is preliminary data.</text>
</comment>
<evidence type="ECO:0000313" key="3">
    <source>
        <dbReference type="Proteomes" id="UP000499080"/>
    </source>
</evidence>
<evidence type="ECO:0000313" key="1">
    <source>
        <dbReference type="EMBL" id="GBM54561.1"/>
    </source>
</evidence>
<dbReference type="EMBL" id="BGPR01099998">
    <property type="protein sequence ID" value="GBM54569.1"/>
    <property type="molecule type" value="Genomic_DNA"/>
</dbReference>
<dbReference type="AlphaFoldDB" id="A0A4Y2GMK7"/>
<feature type="non-terminal residue" evidence="1">
    <location>
        <position position="67"/>
    </location>
</feature>
<reference evidence="1 3" key="1">
    <citation type="journal article" date="2019" name="Sci. Rep.">
        <title>Orb-weaving spider Araneus ventricosus genome elucidates the spidroin gene catalogue.</title>
        <authorList>
            <person name="Kono N."/>
            <person name="Nakamura H."/>
            <person name="Ohtoshi R."/>
            <person name="Moran D.A.P."/>
            <person name="Shinohara A."/>
            <person name="Yoshida Y."/>
            <person name="Fujiwara M."/>
            <person name="Mori M."/>
            <person name="Tomita M."/>
            <person name="Arakawa K."/>
        </authorList>
    </citation>
    <scope>NUCLEOTIDE SEQUENCE [LARGE SCALE GENOMIC DNA]</scope>
</reference>
<accession>A0A4Y2GMK7</accession>
<name>A0A4Y2GMK7_ARAVE</name>
<keyword evidence="3" id="KW-1185">Reference proteome</keyword>
<dbReference type="Proteomes" id="UP000499080">
    <property type="component" value="Unassembled WGS sequence"/>
</dbReference>
<protein>
    <submittedName>
        <fullName evidence="1">Uncharacterized protein</fullName>
    </submittedName>
</protein>
<sequence length="67" mass="7782">MLQDVIYHSSINFMREHLNKLLEEAGKMPRELIENHPDIPSGLKSVLLSDGLEMKKMDDKSTIFIRK</sequence>
<gene>
    <name evidence="1" type="ORF">AVEN_103848_1</name>
    <name evidence="2" type="ORF">AVEN_22530_1</name>
</gene>
<proteinExistence type="predicted"/>
<dbReference type="OrthoDB" id="205623at2759"/>